<reference evidence="4" key="1">
    <citation type="submission" date="2022-10" db="EMBL/GenBank/DDBJ databases">
        <title>Genome assembly of Pristionchus species.</title>
        <authorList>
            <person name="Yoshida K."/>
            <person name="Sommer R.J."/>
        </authorList>
    </citation>
    <scope>NUCLEOTIDE SEQUENCE [LARGE SCALE GENOMIC DNA]</scope>
    <source>
        <strain evidence="2 4">RS5460</strain>
    </source>
</reference>
<evidence type="ECO:0000313" key="2">
    <source>
        <dbReference type="EMBL" id="GMR38270.1"/>
    </source>
</evidence>
<name>A0AAN4ZBU1_9BILA</name>
<keyword evidence="1" id="KW-1133">Transmembrane helix</keyword>
<evidence type="ECO:0000313" key="3">
    <source>
        <dbReference type="EMBL" id="GMR38272.1"/>
    </source>
</evidence>
<keyword evidence="4" id="KW-1185">Reference proteome</keyword>
<keyword evidence="1" id="KW-0812">Transmembrane</keyword>
<comment type="caution">
    <text evidence="3">The sequence shown here is derived from an EMBL/GenBank/DDBJ whole genome shotgun (WGS) entry which is preliminary data.</text>
</comment>
<gene>
    <name evidence="2" type="ORF">PMAYCL1PPCAC_08465</name>
    <name evidence="3" type="ORF">PMAYCL1PPCAC_08467</name>
</gene>
<evidence type="ECO:0000313" key="4">
    <source>
        <dbReference type="Proteomes" id="UP001328107"/>
    </source>
</evidence>
<keyword evidence="1" id="KW-0472">Membrane</keyword>
<protein>
    <submittedName>
        <fullName evidence="3">Uncharacterized protein</fullName>
    </submittedName>
</protein>
<proteinExistence type="predicted"/>
<dbReference type="EMBL" id="BTRK01000002">
    <property type="protein sequence ID" value="GMR38270.1"/>
    <property type="molecule type" value="Genomic_DNA"/>
</dbReference>
<dbReference type="EMBL" id="BTRK01000002">
    <property type="protein sequence ID" value="GMR38272.1"/>
    <property type="molecule type" value="Genomic_DNA"/>
</dbReference>
<dbReference type="AlphaFoldDB" id="A0AAN4ZBU1"/>
<feature type="transmembrane region" description="Helical" evidence="1">
    <location>
        <begin position="20"/>
        <end position="41"/>
    </location>
</feature>
<reference evidence="3" key="2">
    <citation type="submission" date="2023-06" db="EMBL/GenBank/DDBJ databases">
        <title>Genome assembly of Pristionchus species.</title>
        <authorList>
            <person name="Yoshida K."/>
            <person name="Sommer R.J."/>
        </authorList>
    </citation>
    <scope>NUCLEOTIDE SEQUENCE</scope>
    <source>
        <strain evidence="3">RS5460</strain>
    </source>
</reference>
<evidence type="ECO:0000256" key="1">
    <source>
        <dbReference type="SAM" id="Phobius"/>
    </source>
</evidence>
<feature type="non-terminal residue" evidence="3">
    <location>
        <position position="97"/>
    </location>
</feature>
<organism evidence="3 4">
    <name type="scientific">Pristionchus mayeri</name>
    <dbReference type="NCBI Taxonomy" id="1317129"/>
    <lineage>
        <taxon>Eukaryota</taxon>
        <taxon>Metazoa</taxon>
        <taxon>Ecdysozoa</taxon>
        <taxon>Nematoda</taxon>
        <taxon>Chromadorea</taxon>
        <taxon>Rhabditida</taxon>
        <taxon>Rhabditina</taxon>
        <taxon>Diplogasteromorpha</taxon>
        <taxon>Diplogasteroidea</taxon>
        <taxon>Neodiplogasteridae</taxon>
        <taxon>Pristionchus</taxon>
    </lineage>
</organism>
<sequence length="97" mass="10863">EIWNWQNLAMEYSPPWGAGSVSIGAFAYMSNGDILFVIDLVEMKINQLNLRDVSNFHIAGIREGTIIGKGRSKITGKYHIMTAVLPQEYDVQTMTVT</sequence>
<accession>A0AAN4ZBU1</accession>
<dbReference type="Proteomes" id="UP001328107">
    <property type="component" value="Unassembled WGS sequence"/>
</dbReference>
<feature type="non-terminal residue" evidence="3">
    <location>
        <position position="1"/>
    </location>
</feature>